<dbReference type="Proteomes" id="UP000217994">
    <property type="component" value="Unassembled WGS sequence"/>
</dbReference>
<dbReference type="RefSeq" id="WP_231716876.1">
    <property type="nucleotide sequence ID" value="NZ_CP020739.1"/>
</dbReference>
<reference evidence="1 2" key="1">
    <citation type="submission" date="2017-01" db="EMBL/GenBank/DDBJ databases">
        <title>Whole-Genome Shotgun Sequencing of Two beta-Proteobacterial Species in Search of the Bulgecin Biosynthetic Cluster.</title>
        <authorList>
            <person name="Horsman M.E."/>
            <person name="Marous D.R."/>
            <person name="Li R."/>
            <person name="Oliver R.A."/>
            <person name="Byun B."/>
            <person name="Emrich S.J."/>
            <person name="Boggess B."/>
            <person name="Townsend C.A."/>
            <person name="Mobashery S."/>
        </authorList>
    </citation>
    <scope>NUCLEOTIDE SEQUENCE [LARGE SCALE GENOMIC DNA]</scope>
    <source>
        <strain evidence="1 2">ATCC 31433</strain>
    </source>
</reference>
<evidence type="ECO:0000313" key="2">
    <source>
        <dbReference type="Proteomes" id="UP000217994"/>
    </source>
</evidence>
<evidence type="ECO:0008006" key="3">
    <source>
        <dbReference type="Google" id="ProtNLM"/>
    </source>
</evidence>
<comment type="caution">
    <text evidence="1">The sequence shown here is derived from an EMBL/GenBank/DDBJ whole genome shotgun (WGS) entry which is preliminary data.</text>
</comment>
<organism evidence="1 2">
    <name type="scientific">Burkholderia ubonensis subsp. mesacidophila</name>
    <dbReference type="NCBI Taxonomy" id="265293"/>
    <lineage>
        <taxon>Bacteria</taxon>
        <taxon>Pseudomonadati</taxon>
        <taxon>Pseudomonadota</taxon>
        <taxon>Betaproteobacteria</taxon>
        <taxon>Burkholderiales</taxon>
        <taxon>Burkholderiaceae</taxon>
        <taxon>Burkholderia</taxon>
        <taxon>Burkholderia cepacia complex</taxon>
    </lineage>
</organism>
<sequence length="241" mass="25266">MSARVLVIDAHGPVERALCACLAEAGLRVVAHVADDGAADLPALPGVRIVRAADPAAALDDWNETHGPFDRIVFGQPRDVRAGSDAQEDDPFDALADGVETRLDAFLATLQAASALALRRGDGAQIWALTQDDSVGYYLDTAPGALPVDVRARHAALKSLGKEMLRFGVRVNVAHLQPVAEAADPSAWHAARDGLKAFALRFRPSSAASVAAALTAWIARDDLPLAGMVVPIGIGFAENNV</sequence>
<proteinExistence type="predicted"/>
<dbReference type="GeneID" id="69003444"/>
<accession>A0A2A4FDK4</accession>
<evidence type="ECO:0000313" key="1">
    <source>
        <dbReference type="EMBL" id="PCE30506.1"/>
    </source>
</evidence>
<dbReference type="InterPro" id="IPR036291">
    <property type="entry name" value="NAD(P)-bd_dom_sf"/>
</dbReference>
<name>A0A2A4FDK4_9BURK</name>
<dbReference type="EMBL" id="MTZU01000061">
    <property type="protein sequence ID" value="PCE30506.1"/>
    <property type="molecule type" value="Genomic_DNA"/>
</dbReference>
<protein>
    <recommendedName>
        <fullName evidence="3">Short-chain dehydrogenase</fullName>
    </recommendedName>
</protein>
<dbReference type="SUPFAM" id="SSF51735">
    <property type="entry name" value="NAD(P)-binding Rossmann-fold domains"/>
    <property type="match status" value="1"/>
</dbReference>
<dbReference type="AlphaFoldDB" id="A0A2A4FDK4"/>
<gene>
    <name evidence="1" type="ORF">BZL54_20725</name>
</gene>